<reference evidence="2 3" key="1">
    <citation type="submission" date="2017-11" db="EMBL/GenBank/DDBJ databases">
        <title>De-novo sequencing of pomegranate (Punica granatum L.) genome.</title>
        <authorList>
            <person name="Akparov Z."/>
            <person name="Amiraslanov A."/>
            <person name="Hajiyeva S."/>
            <person name="Abbasov M."/>
            <person name="Kaur K."/>
            <person name="Hamwieh A."/>
            <person name="Solovyev V."/>
            <person name="Salamov A."/>
            <person name="Braich B."/>
            <person name="Kosarev P."/>
            <person name="Mahmoud A."/>
            <person name="Hajiyev E."/>
            <person name="Babayeva S."/>
            <person name="Izzatullayeva V."/>
            <person name="Mammadov A."/>
            <person name="Mammadov A."/>
            <person name="Sharifova S."/>
            <person name="Ojaghi J."/>
            <person name="Eynullazada K."/>
            <person name="Bayramov B."/>
            <person name="Abdulazimova A."/>
            <person name="Shahmuradov I."/>
        </authorList>
    </citation>
    <scope>NUCLEOTIDE SEQUENCE [LARGE SCALE GENOMIC DNA]</scope>
    <source>
        <strain evidence="3">cv. AG2017</strain>
        <tissue evidence="2">Leaf</tissue>
    </source>
</reference>
<sequence length="113" mass="12391">MEGSICRPRVTVRRAMMADPIPHFGRAHSLCGALDLVIDDWGVGSNVDRALKIKKEIEWAPLVKIGHEPPRMEGGNAKHHEGAKISALDHGGTGQPFTGLPHSHLFPKRPYLC</sequence>
<name>A0A2I0GHE9_PUNGR</name>
<gene>
    <name evidence="2" type="ORF">CRG98_050325</name>
</gene>
<evidence type="ECO:0000313" key="3">
    <source>
        <dbReference type="Proteomes" id="UP000233551"/>
    </source>
</evidence>
<proteinExistence type="predicted"/>
<organism evidence="2 3">
    <name type="scientific">Punica granatum</name>
    <name type="common">Pomegranate</name>
    <dbReference type="NCBI Taxonomy" id="22663"/>
    <lineage>
        <taxon>Eukaryota</taxon>
        <taxon>Viridiplantae</taxon>
        <taxon>Streptophyta</taxon>
        <taxon>Embryophyta</taxon>
        <taxon>Tracheophyta</taxon>
        <taxon>Spermatophyta</taxon>
        <taxon>Magnoliopsida</taxon>
        <taxon>eudicotyledons</taxon>
        <taxon>Gunneridae</taxon>
        <taxon>Pentapetalae</taxon>
        <taxon>rosids</taxon>
        <taxon>malvids</taxon>
        <taxon>Myrtales</taxon>
        <taxon>Lythraceae</taxon>
        <taxon>Punica</taxon>
    </lineage>
</organism>
<accession>A0A2I0GHE9</accession>
<dbReference type="EMBL" id="PGOL01045160">
    <property type="protein sequence ID" value="PKH54175.1"/>
    <property type="molecule type" value="Genomic_DNA"/>
</dbReference>
<comment type="caution">
    <text evidence="2">The sequence shown here is derived from an EMBL/GenBank/DDBJ whole genome shotgun (WGS) entry which is preliminary data.</text>
</comment>
<dbReference type="Proteomes" id="UP000233551">
    <property type="component" value="Unassembled WGS sequence"/>
</dbReference>
<feature type="compositionally biased region" description="Basic and acidic residues" evidence="1">
    <location>
        <begin position="68"/>
        <end position="83"/>
    </location>
</feature>
<dbReference type="AlphaFoldDB" id="A0A2I0GHE9"/>
<protein>
    <submittedName>
        <fullName evidence="2">Uncharacterized protein</fullName>
    </submittedName>
</protein>
<evidence type="ECO:0000256" key="1">
    <source>
        <dbReference type="SAM" id="MobiDB-lite"/>
    </source>
</evidence>
<keyword evidence="3" id="KW-1185">Reference proteome</keyword>
<evidence type="ECO:0000313" key="2">
    <source>
        <dbReference type="EMBL" id="PKH54175.1"/>
    </source>
</evidence>
<feature type="region of interest" description="Disordered" evidence="1">
    <location>
        <begin position="68"/>
        <end position="102"/>
    </location>
</feature>